<feature type="region of interest" description="Disordered" evidence="16">
    <location>
        <begin position="1"/>
        <end position="24"/>
    </location>
</feature>
<dbReference type="Gene3D" id="2.40.30.10">
    <property type="entry name" value="Translation factors"/>
    <property type="match status" value="1"/>
</dbReference>
<dbReference type="GO" id="GO:0042128">
    <property type="term" value="P:nitrate assimilation"/>
    <property type="evidence" value="ECO:0007669"/>
    <property type="project" value="UniProtKB-KW"/>
</dbReference>
<keyword evidence="12" id="KW-0274">FAD</keyword>
<dbReference type="InterPro" id="IPR036400">
    <property type="entry name" value="Cyt_B5-like_heme/steroid_sf"/>
</dbReference>
<evidence type="ECO:0000313" key="20">
    <source>
        <dbReference type="Proteomes" id="UP000016933"/>
    </source>
</evidence>
<dbReference type="InterPro" id="IPR017938">
    <property type="entry name" value="Riboflavin_synthase-like_b-brl"/>
</dbReference>
<evidence type="ECO:0000256" key="15">
    <source>
        <dbReference type="ARBA" id="ARBA00049155"/>
    </source>
</evidence>
<comment type="cofactor">
    <cofactor evidence="3">
        <name>FAD</name>
        <dbReference type="ChEBI" id="CHEBI:57692"/>
    </cofactor>
</comment>
<dbReference type="SUPFAM" id="SSF81296">
    <property type="entry name" value="E set domains"/>
    <property type="match status" value="1"/>
</dbReference>
<dbReference type="eggNOG" id="KOG0535">
    <property type="taxonomic scope" value="Eukaryota"/>
</dbReference>
<evidence type="ECO:0000256" key="14">
    <source>
        <dbReference type="ARBA" id="ARBA00023063"/>
    </source>
</evidence>
<dbReference type="eggNOG" id="KOG0534">
    <property type="taxonomic scope" value="Eukaryota"/>
</dbReference>
<evidence type="ECO:0000256" key="9">
    <source>
        <dbReference type="ARBA" id="ARBA00022505"/>
    </source>
</evidence>
<dbReference type="EC" id="1.7.1.3" evidence="7"/>
<feature type="compositionally biased region" description="Basic and acidic residues" evidence="16">
    <location>
        <begin position="128"/>
        <end position="142"/>
    </location>
</feature>
<keyword evidence="14" id="KW-0534">Nitrate assimilation</keyword>
<dbReference type="GO" id="GO:0020037">
    <property type="term" value="F:heme binding"/>
    <property type="evidence" value="ECO:0007669"/>
    <property type="project" value="TreeGrafter"/>
</dbReference>
<evidence type="ECO:0000259" key="18">
    <source>
        <dbReference type="PROSITE" id="PS51384"/>
    </source>
</evidence>
<dbReference type="InterPro" id="IPR017927">
    <property type="entry name" value="FAD-bd_FR_type"/>
</dbReference>
<organism evidence="19 20">
    <name type="scientific">Dothistroma septosporum (strain NZE10 / CBS 128990)</name>
    <name type="common">Red band needle blight fungus</name>
    <name type="synonym">Mycosphaerella pini</name>
    <dbReference type="NCBI Taxonomy" id="675120"/>
    <lineage>
        <taxon>Eukaryota</taxon>
        <taxon>Fungi</taxon>
        <taxon>Dikarya</taxon>
        <taxon>Ascomycota</taxon>
        <taxon>Pezizomycotina</taxon>
        <taxon>Dothideomycetes</taxon>
        <taxon>Dothideomycetidae</taxon>
        <taxon>Mycosphaerellales</taxon>
        <taxon>Mycosphaerellaceae</taxon>
        <taxon>Dothistroma</taxon>
    </lineage>
</organism>
<feature type="domain" description="FAD-binding FR-type" evidence="18">
    <location>
        <begin position="755"/>
        <end position="879"/>
    </location>
</feature>
<feature type="compositionally biased region" description="Low complexity" evidence="16">
    <location>
        <begin position="148"/>
        <end position="157"/>
    </location>
</feature>
<comment type="function">
    <text evidence="4">Nitrate reductase is a key enzyme involved in the first step of nitrate assimilation in plants, fungi and bacteria.</text>
</comment>
<keyword evidence="13" id="KW-0560">Oxidoreductase</keyword>
<accession>N1PRT7</accession>
<dbReference type="OMA" id="LRWCGVM"/>
<sequence>MARKNRNPRTAGWIVKKRDHSGASVDEINEEPDWDTVKHASSGRTAGTTGSEYDLKHSADVRAIDDQLQRTKKASKEGTLISFQQALKSDKDFGSKSSEGHWIGWRYMLDYTEGGIKDQDWPINASKREHEWRKEGEEKAQDDGGSGNDQADGQDGQQDGENEESEHDRLSPQQRACLRAIREESKYIPFLETNDGTGRSNVTNHTYTSIDEADQLTPDNWIPRSAELIRLVGKHPLNAEAPLSRIFESGFITPNELHYVRSHAAVPRLVWETHILEIETYDGRTTSLSMNDLKKNFPSVNLPVFMACDNGRRREMKMIKQTKGFNWGPGAVGCAYWKGPLLRDILLAAGVPERMPDQDIQRYWVHFRGADEPNEHYETSIPFEYIMDVYSDVLLAFEMNDVPLPPDHGYPVRLIIPGYVGGRNVKWLEKIWIDTKENDCYMHIWDNRVVPSFIEDMDSELASQFFHLPDTAAYEQMLNSVITVPQQGETIELRDVIKGKEYRIQGYAYNGRGDEVQRVEVSLDEGKTWMYCIRTFPKAPIRHGNKFWTWCFWHIDVEIADLVRSPGITVRCFDVKKNTQPEKPIWNILGSMNNAQYTVRPEMVTEGDAPHIIFRHPVEPGNGEGGWMKNSAENEIAEAGQKTDVPSKQFTKEEIEKHNTEQDCWIVVNNCVYDATSVLPWHPGGAAAVMPHAGKVHAETTGEFSSVHDDYAWGQLNECILGTVTAKAAKHIKATAEKAKESEAQLPSDQALQKHRWVAAKLVDKKGVSHDTSQYTFQLPKGTPYLGIGTCQHIQFGFHMRDRMLMRPYTPTKPVLDRDSKVRPDDKDLHDGTGTFQLTIKTYFANDEQPGGAFSNILDALPIGGEVEIKGPNGDIVYLGNGKFSIRGEEKTFKRVSLVLGGTGLTPGYSLIARICLTSEDKTQLRVIDANKSEVDILLREELEQYEKDSNGQLKITHILSDPSVEWDGLRGYVDGDTMQEHLFGPEDGNVTLLCGPPAMIEKAALPALEEWGFEQDVNMFGL</sequence>
<dbReference type="OrthoDB" id="432685at2759"/>
<evidence type="ECO:0000256" key="12">
    <source>
        <dbReference type="ARBA" id="ARBA00022827"/>
    </source>
</evidence>
<dbReference type="InterPro" id="IPR008333">
    <property type="entry name" value="Cbr1-like_FAD-bd_dom"/>
</dbReference>
<protein>
    <recommendedName>
        <fullName evidence="8">Nitrate reductase [NADPH]</fullName>
        <ecNumber evidence="7">1.7.1.3</ecNumber>
    </recommendedName>
</protein>
<dbReference type="InterPro" id="IPR008335">
    <property type="entry name" value="Mopterin_OxRdtase_euk"/>
</dbReference>
<dbReference type="PRINTS" id="PR00406">
    <property type="entry name" value="CYTB5RDTASE"/>
</dbReference>
<dbReference type="Gene3D" id="3.10.120.10">
    <property type="entry name" value="Cytochrome b5-like heme/steroid binding domain"/>
    <property type="match status" value="1"/>
</dbReference>
<dbReference type="STRING" id="675120.N1PRT7"/>
<evidence type="ECO:0000256" key="4">
    <source>
        <dbReference type="ARBA" id="ARBA00003838"/>
    </source>
</evidence>
<comment type="cofactor">
    <cofactor evidence="2">
        <name>heme</name>
        <dbReference type="ChEBI" id="CHEBI:30413"/>
    </cofactor>
</comment>
<dbReference type="GO" id="GO:0043546">
    <property type="term" value="F:molybdopterin cofactor binding"/>
    <property type="evidence" value="ECO:0007669"/>
    <property type="project" value="TreeGrafter"/>
</dbReference>
<reference evidence="20" key="1">
    <citation type="journal article" date="2012" name="PLoS Genet.">
        <title>The genomes of the fungal plant pathogens Cladosporium fulvum and Dothistroma septosporum reveal adaptation to different hosts and lifestyles but also signatures of common ancestry.</title>
        <authorList>
            <person name="de Wit P.J.G.M."/>
            <person name="van der Burgt A."/>
            <person name="Oekmen B."/>
            <person name="Stergiopoulos I."/>
            <person name="Abd-Elsalam K.A."/>
            <person name="Aerts A.L."/>
            <person name="Bahkali A.H."/>
            <person name="Beenen H.G."/>
            <person name="Chettri P."/>
            <person name="Cox M.P."/>
            <person name="Datema E."/>
            <person name="de Vries R.P."/>
            <person name="Dhillon B."/>
            <person name="Ganley A.R."/>
            <person name="Griffiths S.A."/>
            <person name="Guo Y."/>
            <person name="Hamelin R.C."/>
            <person name="Henrissat B."/>
            <person name="Kabir M.S."/>
            <person name="Jashni M.K."/>
            <person name="Kema G."/>
            <person name="Klaubauf S."/>
            <person name="Lapidus A."/>
            <person name="Levasseur A."/>
            <person name="Lindquist E."/>
            <person name="Mehrabi R."/>
            <person name="Ohm R.A."/>
            <person name="Owen T.J."/>
            <person name="Salamov A."/>
            <person name="Schwelm A."/>
            <person name="Schijlen E."/>
            <person name="Sun H."/>
            <person name="van den Burg H.A."/>
            <person name="van Ham R.C.H.J."/>
            <person name="Zhang S."/>
            <person name="Goodwin S.B."/>
            <person name="Grigoriev I.V."/>
            <person name="Collemare J."/>
            <person name="Bradshaw R.E."/>
        </authorList>
    </citation>
    <scope>NUCLEOTIDE SEQUENCE [LARGE SCALE GENOMIC DNA]</scope>
    <source>
        <strain evidence="20">NZE10 / CBS 128990</strain>
    </source>
</reference>
<evidence type="ECO:0000256" key="7">
    <source>
        <dbReference type="ARBA" id="ARBA00012673"/>
    </source>
</evidence>
<dbReference type="PANTHER" id="PTHR19372:SF7">
    <property type="entry name" value="SULFITE OXIDASE, MITOCHONDRIAL"/>
    <property type="match status" value="1"/>
</dbReference>
<dbReference type="InterPro" id="IPR036374">
    <property type="entry name" value="OxRdtase_Mopterin-bd_sf"/>
</dbReference>
<dbReference type="Pfam" id="PF00970">
    <property type="entry name" value="FAD_binding_6"/>
    <property type="match status" value="1"/>
</dbReference>
<evidence type="ECO:0000256" key="1">
    <source>
        <dbReference type="ARBA" id="ARBA00001924"/>
    </source>
</evidence>
<comment type="similarity">
    <text evidence="5">Belongs to the nitrate reductase family.</text>
</comment>
<dbReference type="InterPro" id="IPR014756">
    <property type="entry name" value="Ig_E-set"/>
</dbReference>
<dbReference type="SUPFAM" id="SSF52343">
    <property type="entry name" value="Ferredoxin reductase-like, C-terminal NADP-linked domain"/>
    <property type="match status" value="1"/>
</dbReference>
<dbReference type="Proteomes" id="UP000016933">
    <property type="component" value="Unassembled WGS sequence"/>
</dbReference>
<evidence type="ECO:0000256" key="11">
    <source>
        <dbReference type="ARBA" id="ARBA00022723"/>
    </source>
</evidence>
<evidence type="ECO:0000256" key="16">
    <source>
        <dbReference type="SAM" id="MobiDB-lite"/>
    </source>
</evidence>
<dbReference type="GO" id="GO:0008482">
    <property type="term" value="F:sulfite oxidase activity"/>
    <property type="evidence" value="ECO:0007669"/>
    <property type="project" value="TreeGrafter"/>
</dbReference>
<evidence type="ECO:0000256" key="13">
    <source>
        <dbReference type="ARBA" id="ARBA00023002"/>
    </source>
</evidence>
<dbReference type="SUPFAM" id="SSF55856">
    <property type="entry name" value="Cytochrome b5-like heme/steroid binding domain"/>
    <property type="match status" value="1"/>
</dbReference>
<dbReference type="InterPro" id="IPR005066">
    <property type="entry name" value="MoCF_OxRdtse_dimer"/>
</dbReference>
<evidence type="ECO:0000256" key="2">
    <source>
        <dbReference type="ARBA" id="ARBA00001971"/>
    </source>
</evidence>
<dbReference type="InterPro" id="IPR039261">
    <property type="entry name" value="FNR_nucleotide-bd"/>
</dbReference>
<evidence type="ECO:0000256" key="10">
    <source>
        <dbReference type="ARBA" id="ARBA00022630"/>
    </source>
</evidence>
<dbReference type="InterPro" id="IPR001433">
    <property type="entry name" value="OxRdtase_FAD/NAD-bd"/>
</dbReference>
<feature type="domain" description="Cytochrome b5 heme-binding" evidence="17">
    <location>
        <begin position="647"/>
        <end position="725"/>
    </location>
</feature>
<keyword evidence="20" id="KW-1185">Reference proteome</keyword>
<dbReference type="InterPro" id="IPR001199">
    <property type="entry name" value="Cyt_B5-like_heme/steroid-bd"/>
</dbReference>
<dbReference type="Gene3D" id="2.60.40.650">
    <property type="match status" value="1"/>
</dbReference>
<evidence type="ECO:0000256" key="8">
    <source>
        <dbReference type="ARBA" id="ARBA00015499"/>
    </source>
</evidence>
<dbReference type="PANTHER" id="PTHR19372">
    <property type="entry name" value="SULFITE REDUCTASE"/>
    <property type="match status" value="1"/>
</dbReference>
<dbReference type="GO" id="GO:0050464">
    <property type="term" value="F:nitrate reductase (NADPH) activity"/>
    <property type="evidence" value="ECO:0007669"/>
    <property type="project" value="UniProtKB-EC"/>
</dbReference>
<dbReference type="SMART" id="SM01117">
    <property type="entry name" value="Cyt-b5"/>
    <property type="match status" value="1"/>
</dbReference>
<dbReference type="AlphaFoldDB" id="N1PRT7"/>
<evidence type="ECO:0000313" key="19">
    <source>
        <dbReference type="EMBL" id="EME45119.1"/>
    </source>
</evidence>
<dbReference type="Gene3D" id="3.90.420.10">
    <property type="entry name" value="Oxidoreductase, molybdopterin-binding domain"/>
    <property type="match status" value="1"/>
</dbReference>
<evidence type="ECO:0000256" key="3">
    <source>
        <dbReference type="ARBA" id="ARBA00001974"/>
    </source>
</evidence>
<dbReference type="InterPro" id="IPR000572">
    <property type="entry name" value="OxRdtase_Mopterin-bd_dom"/>
</dbReference>
<dbReference type="PROSITE" id="PS51384">
    <property type="entry name" value="FAD_FR"/>
    <property type="match status" value="1"/>
</dbReference>
<comment type="subunit">
    <text evidence="6">Homodimer.</text>
</comment>
<dbReference type="EMBL" id="KB446538">
    <property type="protein sequence ID" value="EME45119.1"/>
    <property type="molecule type" value="Genomic_DNA"/>
</dbReference>
<dbReference type="Pfam" id="PF00173">
    <property type="entry name" value="Cyt-b5"/>
    <property type="match status" value="1"/>
</dbReference>
<keyword evidence="10" id="KW-0285">Flavoprotein</keyword>
<comment type="cofactor">
    <cofactor evidence="1">
        <name>Mo-molybdopterin</name>
        <dbReference type="ChEBI" id="CHEBI:71302"/>
    </cofactor>
</comment>
<reference evidence="19 20" key="2">
    <citation type="journal article" date="2012" name="PLoS Pathog.">
        <title>Diverse lifestyles and strategies of plant pathogenesis encoded in the genomes of eighteen Dothideomycetes fungi.</title>
        <authorList>
            <person name="Ohm R.A."/>
            <person name="Feau N."/>
            <person name="Henrissat B."/>
            <person name="Schoch C.L."/>
            <person name="Horwitz B.A."/>
            <person name="Barry K.W."/>
            <person name="Condon B.J."/>
            <person name="Copeland A.C."/>
            <person name="Dhillon B."/>
            <person name="Glaser F."/>
            <person name="Hesse C.N."/>
            <person name="Kosti I."/>
            <person name="LaButti K."/>
            <person name="Lindquist E.A."/>
            <person name="Lucas S."/>
            <person name="Salamov A.A."/>
            <person name="Bradshaw R.E."/>
            <person name="Ciuffetti L."/>
            <person name="Hamelin R.C."/>
            <person name="Kema G.H.J."/>
            <person name="Lawrence C."/>
            <person name="Scott J.A."/>
            <person name="Spatafora J.W."/>
            <person name="Turgeon B.G."/>
            <person name="de Wit P.J.G.M."/>
            <person name="Zhong S."/>
            <person name="Goodwin S.B."/>
            <person name="Grigoriev I.V."/>
        </authorList>
    </citation>
    <scope>NUCLEOTIDE SEQUENCE [LARGE SCALE GENOMIC DNA]</scope>
    <source>
        <strain evidence="20">NZE10 / CBS 128990</strain>
    </source>
</reference>
<dbReference type="HOGENOM" id="CLU_003827_4_2_1"/>
<keyword evidence="11" id="KW-0479">Metal-binding</keyword>
<dbReference type="SUPFAM" id="SSF56524">
    <property type="entry name" value="Oxidoreductase molybdopterin-binding domain"/>
    <property type="match status" value="1"/>
</dbReference>
<keyword evidence="9" id="KW-0500">Molybdenum</keyword>
<comment type="catalytic activity">
    <reaction evidence="15">
        <text>nitrite + NADP(+) + H2O = nitrate + NADPH + H(+)</text>
        <dbReference type="Rhea" id="RHEA:19061"/>
        <dbReference type="ChEBI" id="CHEBI:15377"/>
        <dbReference type="ChEBI" id="CHEBI:15378"/>
        <dbReference type="ChEBI" id="CHEBI:16301"/>
        <dbReference type="ChEBI" id="CHEBI:17632"/>
        <dbReference type="ChEBI" id="CHEBI:57783"/>
        <dbReference type="ChEBI" id="CHEBI:58349"/>
        <dbReference type="EC" id="1.7.1.3"/>
    </reaction>
</comment>
<dbReference type="CDD" id="cd06183">
    <property type="entry name" value="cyt_b5_reduct_like"/>
    <property type="match status" value="1"/>
</dbReference>
<dbReference type="PROSITE" id="PS50255">
    <property type="entry name" value="CYTOCHROME_B5_2"/>
    <property type="match status" value="1"/>
</dbReference>
<evidence type="ECO:0000256" key="5">
    <source>
        <dbReference type="ARBA" id="ARBA00006253"/>
    </source>
</evidence>
<dbReference type="SUPFAM" id="SSF63380">
    <property type="entry name" value="Riboflavin synthase domain-like"/>
    <property type="match status" value="1"/>
</dbReference>
<evidence type="ECO:0000259" key="17">
    <source>
        <dbReference type="PROSITE" id="PS50255"/>
    </source>
</evidence>
<dbReference type="Pfam" id="PF00174">
    <property type="entry name" value="Oxidored_molyb"/>
    <property type="match status" value="1"/>
</dbReference>
<dbReference type="Gene3D" id="3.40.50.80">
    <property type="entry name" value="Nucleotide-binding domain of ferredoxin-NADP reductase (FNR) module"/>
    <property type="match status" value="1"/>
</dbReference>
<dbReference type="GO" id="GO:0030151">
    <property type="term" value="F:molybdenum ion binding"/>
    <property type="evidence" value="ECO:0007669"/>
    <property type="project" value="InterPro"/>
</dbReference>
<dbReference type="PRINTS" id="PR00407">
    <property type="entry name" value="EUMOPTERIN"/>
</dbReference>
<dbReference type="GO" id="GO:0006790">
    <property type="term" value="P:sulfur compound metabolic process"/>
    <property type="evidence" value="ECO:0007669"/>
    <property type="project" value="TreeGrafter"/>
</dbReference>
<proteinExistence type="inferred from homology"/>
<evidence type="ECO:0000256" key="6">
    <source>
        <dbReference type="ARBA" id="ARBA00011738"/>
    </source>
</evidence>
<feature type="region of interest" description="Disordered" evidence="16">
    <location>
        <begin position="128"/>
        <end position="173"/>
    </location>
</feature>
<name>N1PRT7_DOTSN</name>
<dbReference type="eggNOG" id="KOG0537">
    <property type="taxonomic scope" value="Eukaryota"/>
</dbReference>
<gene>
    <name evidence="19" type="ORF">DOTSEDRAFT_52484</name>
</gene>
<dbReference type="Pfam" id="PF00175">
    <property type="entry name" value="NAD_binding_1"/>
    <property type="match status" value="1"/>
</dbReference>
<dbReference type="Pfam" id="PF03404">
    <property type="entry name" value="Mo-co_dimer"/>
    <property type="match status" value="1"/>
</dbReference>